<dbReference type="KEGG" id="pto:PTO1017"/>
<dbReference type="STRING" id="263820.PTO1017"/>
<accession>Q6L0A0</accession>
<name>Q6L0A0_PICTO</name>
<proteinExistence type="predicted"/>
<dbReference type="Proteomes" id="UP000000438">
    <property type="component" value="Chromosome"/>
</dbReference>
<gene>
    <name evidence="1" type="ordered locus">PTO1017</name>
</gene>
<sequence>MTKYDELLQNMTFYSLESVNNRIKYHERELKRLKFIKLILSGVSVNNASSICGFSRQYGYKIIKNCIENNKSKKGRHCKLNSSQMEILINYLNEKMPFSIIDVKCFLEDQNIKYCEKQIRRIINSLGFRYCRLLKGYINVYAHKKLIENIDDKISLK</sequence>
<reference evidence="1 2" key="1">
    <citation type="journal article" date="2004" name="Proc. Natl. Acad. Sci. U.S.A.">
        <title>Genome sequence of Picrophilus torridus and its implications for life around pH 0.</title>
        <authorList>
            <person name="Futterer O."/>
            <person name="Angelov A."/>
            <person name="Liesegang H."/>
            <person name="Gottschalk G."/>
            <person name="Schleper C."/>
            <person name="Schepers B."/>
            <person name="Dock C."/>
            <person name="Antranikian G."/>
            <person name="Liebl W."/>
        </authorList>
    </citation>
    <scope>NUCLEOTIDE SEQUENCE [LARGE SCALE GENOMIC DNA]</scope>
    <source>
        <strain evidence="2">ATCC 700027 / DSM 9790 / JCM 10055 / NBRC 100828</strain>
    </source>
</reference>
<dbReference type="AlphaFoldDB" id="Q6L0A0"/>
<dbReference type="InterPro" id="IPR009057">
    <property type="entry name" value="Homeodomain-like_sf"/>
</dbReference>
<dbReference type="eggNOG" id="arCOG02128">
    <property type="taxonomic scope" value="Archaea"/>
</dbReference>
<dbReference type="GeneID" id="2844035"/>
<dbReference type="InParanoid" id="Q6L0A0"/>
<dbReference type="RefSeq" id="WP_011177818.1">
    <property type="nucleotide sequence ID" value="NC_005877.1"/>
</dbReference>
<dbReference type="SUPFAM" id="SSF46689">
    <property type="entry name" value="Homeodomain-like"/>
    <property type="match status" value="1"/>
</dbReference>
<organism evidence="1 2">
    <name type="scientific">Picrophilus torridus (strain ATCC 700027 / DSM 9790 / JCM 10055 / NBRC 100828 / KAW 2/3)</name>
    <dbReference type="NCBI Taxonomy" id="1122961"/>
    <lineage>
        <taxon>Archaea</taxon>
        <taxon>Methanobacteriati</taxon>
        <taxon>Thermoplasmatota</taxon>
        <taxon>Thermoplasmata</taxon>
        <taxon>Thermoplasmatales</taxon>
        <taxon>Picrophilaceae</taxon>
        <taxon>Picrophilus</taxon>
    </lineage>
</organism>
<dbReference type="PaxDb" id="263820-PTO1017"/>
<evidence type="ECO:0000313" key="1">
    <source>
        <dbReference type="EMBL" id="AAT43602.1"/>
    </source>
</evidence>
<dbReference type="EMBL" id="AE017261">
    <property type="protein sequence ID" value="AAT43602.1"/>
    <property type="molecule type" value="Genomic_DNA"/>
</dbReference>
<evidence type="ECO:0000313" key="2">
    <source>
        <dbReference type="Proteomes" id="UP000000438"/>
    </source>
</evidence>
<dbReference type="HOGENOM" id="CLU_1674049_0_0_2"/>
<protein>
    <submittedName>
        <fullName evidence="1">Transposase</fullName>
    </submittedName>
</protein>